<dbReference type="InterPro" id="IPR001805">
    <property type="entry name" value="Adenokinase"/>
</dbReference>
<dbReference type="UniPathway" id="UPA00588">
    <property type="reaction ID" value="UER00659"/>
</dbReference>
<sequence>MPGNLDLVALGNPLLDMQIRNGESVLEKYNLKANDAILAEESHMPIYSHIVENFDVVYVAGGAAQNAARCAQYILPGNSTVYLGCVGKDDLAEQLRKANEKEGLKSCYQVVESEPTGSCAVVITGHNRSLVTRLGAAEKFSPSHLATAEVQKLVEGAKMFYLGGFFLTHGIESALIIAKAASKQGVPFTMNLSAPFIPQFFKDQVDQVLPYASVVVGNESEFEAYAASHSLADPKDLKAIAQHIADLPATFGSLQQKRYVVCTNGAQPTILAVQGESSQKEIPTAQVPDSEIVDTNGAGDAFAGGVLGALLLGKTIEQAVEVGQKLGRMCIGQVGPMLKFPKEQIV</sequence>
<dbReference type="Gene3D" id="3.40.1190.20">
    <property type="match status" value="1"/>
</dbReference>
<evidence type="ECO:0000256" key="9">
    <source>
        <dbReference type="ARBA" id="ARBA00022840"/>
    </source>
</evidence>
<evidence type="ECO:0000256" key="11">
    <source>
        <dbReference type="RuleBase" id="RU368116"/>
    </source>
</evidence>
<gene>
    <name evidence="13" type="ORF">K437DRAFT_235611</name>
</gene>
<dbReference type="PANTHER" id="PTHR45769">
    <property type="entry name" value="ADENOSINE KINASE"/>
    <property type="match status" value="1"/>
</dbReference>
<dbReference type="AlphaFoldDB" id="A0A066VW41"/>
<dbReference type="OMA" id="RTMCTYL"/>
<keyword evidence="5 11" id="KW-0808">Transferase</keyword>
<dbReference type="CDD" id="cd01168">
    <property type="entry name" value="adenosine_kinase"/>
    <property type="match status" value="1"/>
</dbReference>
<dbReference type="Pfam" id="PF00294">
    <property type="entry name" value="PfkB"/>
    <property type="match status" value="1"/>
</dbReference>
<evidence type="ECO:0000259" key="12">
    <source>
        <dbReference type="Pfam" id="PF00294"/>
    </source>
</evidence>
<evidence type="ECO:0000256" key="3">
    <source>
        <dbReference type="ARBA" id="ARBA00010688"/>
    </source>
</evidence>
<evidence type="ECO:0000256" key="8">
    <source>
        <dbReference type="ARBA" id="ARBA00022777"/>
    </source>
</evidence>
<dbReference type="Proteomes" id="UP000027361">
    <property type="component" value="Unassembled WGS sequence"/>
</dbReference>
<dbReference type="RefSeq" id="XP_013243355.1">
    <property type="nucleotide sequence ID" value="XM_013387901.1"/>
</dbReference>
<protein>
    <recommendedName>
        <fullName evidence="4 11">Adenosine kinase</fullName>
        <shortName evidence="11">AK</shortName>
        <ecNumber evidence="4 11">2.7.1.20</ecNumber>
    </recommendedName>
    <alternativeName>
        <fullName evidence="11">Adenosine 5'-phosphotransferase</fullName>
    </alternativeName>
</protein>
<keyword evidence="6 11" id="KW-0660">Purine salvage</keyword>
<dbReference type="GO" id="GO:0006166">
    <property type="term" value="P:purine ribonucleoside salvage"/>
    <property type="evidence" value="ECO:0007669"/>
    <property type="project" value="UniProtKB-KW"/>
</dbReference>
<dbReference type="SUPFAM" id="SSF53613">
    <property type="entry name" value="Ribokinase-like"/>
    <property type="match status" value="1"/>
</dbReference>
<dbReference type="InterPro" id="IPR011611">
    <property type="entry name" value="PfkB_dom"/>
</dbReference>
<dbReference type="STRING" id="1037660.A0A066VW41"/>
<keyword evidence="7 11" id="KW-0547">Nucleotide-binding</keyword>
<keyword evidence="11" id="KW-0460">Magnesium</keyword>
<evidence type="ECO:0000256" key="5">
    <source>
        <dbReference type="ARBA" id="ARBA00022679"/>
    </source>
</evidence>
<keyword evidence="8 11" id="KW-0418">Kinase</keyword>
<dbReference type="EC" id="2.7.1.20" evidence="4 11"/>
<evidence type="ECO:0000256" key="6">
    <source>
        <dbReference type="ARBA" id="ARBA00022726"/>
    </source>
</evidence>
<comment type="cofactor">
    <cofactor evidence="1 11">
        <name>Mg(2+)</name>
        <dbReference type="ChEBI" id="CHEBI:18420"/>
    </cofactor>
</comment>
<proteinExistence type="inferred from homology"/>
<dbReference type="Gene3D" id="3.30.1110.10">
    <property type="match status" value="1"/>
</dbReference>
<dbReference type="InterPro" id="IPR002173">
    <property type="entry name" value="Carboh/pur_kinase_PfkB_CS"/>
</dbReference>
<reference evidence="13 14" key="1">
    <citation type="submission" date="2014-05" db="EMBL/GenBank/DDBJ databases">
        <title>Draft genome sequence of a rare smut relative, Tilletiaria anomala UBC 951.</title>
        <authorList>
            <consortium name="DOE Joint Genome Institute"/>
            <person name="Toome M."/>
            <person name="Kuo A."/>
            <person name="Henrissat B."/>
            <person name="Lipzen A."/>
            <person name="Tritt A."/>
            <person name="Yoshinaga Y."/>
            <person name="Zane M."/>
            <person name="Barry K."/>
            <person name="Grigoriev I.V."/>
            <person name="Spatafora J.W."/>
            <person name="Aimea M.C."/>
        </authorList>
    </citation>
    <scope>NUCLEOTIDE SEQUENCE [LARGE SCALE GENOMIC DNA]</scope>
    <source>
        <strain evidence="13 14">UBC 951</strain>
    </source>
</reference>
<dbReference type="PROSITE" id="PS00584">
    <property type="entry name" value="PFKB_KINASES_2"/>
    <property type="match status" value="1"/>
</dbReference>
<dbReference type="GO" id="GO:0044209">
    <property type="term" value="P:AMP salvage"/>
    <property type="evidence" value="ECO:0007669"/>
    <property type="project" value="UniProtKB-UniRule"/>
</dbReference>
<dbReference type="PRINTS" id="PR00989">
    <property type="entry name" value="ADENOKINASE"/>
</dbReference>
<evidence type="ECO:0000256" key="7">
    <source>
        <dbReference type="ARBA" id="ARBA00022741"/>
    </source>
</evidence>
<feature type="active site" description="Proton acceptor" evidence="10">
    <location>
        <position position="300"/>
    </location>
</feature>
<comment type="catalytic activity">
    <reaction evidence="11">
        <text>adenosine + ATP = AMP + ADP + H(+)</text>
        <dbReference type="Rhea" id="RHEA:20824"/>
        <dbReference type="ChEBI" id="CHEBI:15378"/>
        <dbReference type="ChEBI" id="CHEBI:16335"/>
        <dbReference type="ChEBI" id="CHEBI:30616"/>
        <dbReference type="ChEBI" id="CHEBI:456215"/>
        <dbReference type="ChEBI" id="CHEBI:456216"/>
        <dbReference type="EC" id="2.7.1.20"/>
    </reaction>
</comment>
<dbReference type="GO" id="GO:0005829">
    <property type="term" value="C:cytosol"/>
    <property type="evidence" value="ECO:0007669"/>
    <property type="project" value="TreeGrafter"/>
</dbReference>
<evidence type="ECO:0000313" key="14">
    <source>
        <dbReference type="Proteomes" id="UP000027361"/>
    </source>
</evidence>
<evidence type="ECO:0000256" key="4">
    <source>
        <dbReference type="ARBA" id="ARBA00012119"/>
    </source>
</evidence>
<dbReference type="GO" id="GO:0004001">
    <property type="term" value="F:adenosine kinase activity"/>
    <property type="evidence" value="ECO:0007669"/>
    <property type="project" value="UniProtKB-UniRule"/>
</dbReference>
<comment type="caution">
    <text evidence="13">The sequence shown here is derived from an EMBL/GenBank/DDBJ whole genome shotgun (WGS) entry which is preliminary data.</text>
</comment>
<evidence type="ECO:0000313" key="13">
    <source>
        <dbReference type="EMBL" id="KDN45917.1"/>
    </source>
</evidence>
<dbReference type="GO" id="GO:0005524">
    <property type="term" value="F:ATP binding"/>
    <property type="evidence" value="ECO:0007669"/>
    <property type="project" value="UniProtKB-UniRule"/>
</dbReference>
<dbReference type="GO" id="GO:0006144">
    <property type="term" value="P:purine nucleobase metabolic process"/>
    <property type="evidence" value="ECO:0007669"/>
    <property type="project" value="TreeGrafter"/>
</dbReference>
<keyword evidence="9 11" id="KW-0067">ATP-binding</keyword>
<dbReference type="FunCoup" id="A0A066VW41">
    <property type="interactions" value="420"/>
</dbReference>
<dbReference type="HOGENOM" id="CLU_045832_1_0_1"/>
<dbReference type="InterPro" id="IPR029056">
    <property type="entry name" value="Ribokinase-like"/>
</dbReference>
<keyword evidence="14" id="KW-1185">Reference proteome</keyword>
<comment type="function">
    <text evidence="11">ATP dependent phosphorylation of adenosine and other related nucleoside analogs to monophosphate derivatives.</text>
</comment>
<feature type="domain" description="Carbohydrate kinase PfkB" evidence="12">
    <location>
        <begin position="28"/>
        <end position="341"/>
    </location>
</feature>
<accession>A0A066VW41</accession>
<dbReference type="OrthoDB" id="432447at2759"/>
<comment type="similarity">
    <text evidence="3 11">Belongs to the carbohydrate kinase PfkB family.</text>
</comment>
<dbReference type="PANTHER" id="PTHR45769:SF3">
    <property type="entry name" value="ADENOSINE KINASE"/>
    <property type="match status" value="1"/>
</dbReference>
<dbReference type="GeneID" id="25262904"/>
<organism evidence="13 14">
    <name type="scientific">Tilletiaria anomala (strain ATCC 24038 / CBS 436.72 / UBC 951)</name>
    <dbReference type="NCBI Taxonomy" id="1037660"/>
    <lineage>
        <taxon>Eukaryota</taxon>
        <taxon>Fungi</taxon>
        <taxon>Dikarya</taxon>
        <taxon>Basidiomycota</taxon>
        <taxon>Ustilaginomycotina</taxon>
        <taxon>Exobasidiomycetes</taxon>
        <taxon>Georgefischeriales</taxon>
        <taxon>Tilletiariaceae</taxon>
        <taxon>Tilletiaria</taxon>
    </lineage>
</organism>
<dbReference type="InParanoid" id="A0A066VW41"/>
<name>A0A066VW41_TILAU</name>
<comment type="pathway">
    <text evidence="2 11">Purine metabolism; AMP biosynthesis via salvage pathway; AMP from adenosine: step 1/1.</text>
</comment>
<dbReference type="GO" id="GO:0005634">
    <property type="term" value="C:nucleus"/>
    <property type="evidence" value="ECO:0007669"/>
    <property type="project" value="TreeGrafter"/>
</dbReference>
<dbReference type="EMBL" id="JMSN01000039">
    <property type="protein sequence ID" value="KDN45917.1"/>
    <property type="molecule type" value="Genomic_DNA"/>
</dbReference>
<evidence type="ECO:0000256" key="2">
    <source>
        <dbReference type="ARBA" id="ARBA00004801"/>
    </source>
</evidence>
<evidence type="ECO:0000256" key="10">
    <source>
        <dbReference type="PIRSR" id="PIRSR601805-1"/>
    </source>
</evidence>
<evidence type="ECO:0000256" key="1">
    <source>
        <dbReference type="ARBA" id="ARBA00001946"/>
    </source>
</evidence>